<feature type="non-terminal residue" evidence="1">
    <location>
        <position position="1"/>
    </location>
</feature>
<proteinExistence type="predicted"/>
<organism evidence="1 2">
    <name type="scientific">Zopfia rhizophila CBS 207.26</name>
    <dbReference type="NCBI Taxonomy" id="1314779"/>
    <lineage>
        <taxon>Eukaryota</taxon>
        <taxon>Fungi</taxon>
        <taxon>Dikarya</taxon>
        <taxon>Ascomycota</taxon>
        <taxon>Pezizomycotina</taxon>
        <taxon>Dothideomycetes</taxon>
        <taxon>Dothideomycetes incertae sedis</taxon>
        <taxon>Zopfiaceae</taxon>
        <taxon>Zopfia</taxon>
    </lineage>
</organism>
<gene>
    <name evidence="1" type="ORF">K469DRAFT_589972</name>
</gene>
<sequence length="66" mass="7684">LARPDGLQKILPTKLIAVLKKLTTDCEKTANSLSKLFRHSPSFYFRFNVIRGAEGISFEEWKRWET</sequence>
<dbReference type="OrthoDB" id="5376189at2759"/>
<name>A0A6A6DQV3_9PEZI</name>
<dbReference type="AlphaFoldDB" id="A0A6A6DQV3"/>
<dbReference type="Proteomes" id="UP000800200">
    <property type="component" value="Unassembled WGS sequence"/>
</dbReference>
<evidence type="ECO:0000313" key="2">
    <source>
        <dbReference type="Proteomes" id="UP000800200"/>
    </source>
</evidence>
<protein>
    <submittedName>
        <fullName evidence="1">Uncharacterized protein</fullName>
    </submittedName>
</protein>
<accession>A0A6A6DQV3</accession>
<evidence type="ECO:0000313" key="1">
    <source>
        <dbReference type="EMBL" id="KAF2181365.1"/>
    </source>
</evidence>
<reference evidence="1" key="1">
    <citation type="journal article" date="2020" name="Stud. Mycol.">
        <title>101 Dothideomycetes genomes: a test case for predicting lifestyles and emergence of pathogens.</title>
        <authorList>
            <person name="Haridas S."/>
            <person name="Albert R."/>
            <person name="Binder M."/>
            <person name="Bloem J."/>
            <person name="Labutti K."/>
            <person name="Salamov A."/>
            <person name="Andreopoulos B."/>
            <person name="Baker S."/>
            <person name="Barry K."/>
            <person name="Bills G."/>
            <person name="Bluhm B."/>
            <person name="Cannon C."/>
            <person name="Castanera R."/>
            <person name="Culley D."/>
            <person name="Daum C."/>
            <person name="Ezra D."/>
            <person name="Gonzalez J."/>
            <person name="Henrissat B."/>
            <person name="Kuo A."/>
            <person name="Liang C."/>
            <person name="Lipzen A."/>
            <person name="Lutzoni F."/>
            <person name="Magnuson J."/>
            <person name="Mondo S."/>
            <person name="Nolan M."/>
            <person name="Ohm R."/>
            <person name="Pangilinan J."/>
            <person name="Park H.-J."/>
            <person name="Ramirez L."/>
            <person name="Alfaro M."/>
            <person name="Sun H."/>
            <person name="Tritt A."/>
            <person name="Yoshinaga Y."/>
            <person name="Zwiers L.-H."/>
            <person name="Turgeon B."/>
            <person name="Goodwin S."/>
            <person name="Spatafora J."/>
            <person name="Crous P."/>
            <person name="Grigoriev I."/>
        </authorList>
    </citation>
    <scope>NUCLEOTIDE SEQUENCE</scope>
    <source>
        <strain evidence="1">CBS 207.26</strain>
    </source>
</reference>
<dbReference type="EMBL" id="ML994653">
    <property type="protein sequence ID" value="KAF2181365.1"/>
    <property type="molecule type" value="Genomic_DNA"/>
</dbReference>
<keyword evidence="2" id="KW-1185">Reference proteome</keyword>